<protein>
    <recommendedName>
        <fullName evidence="5">MHD domain-containing protein</fullName>
    </recommendedName>
</protein>
<organism evidence="6 7">
    <name type="scientific">Tachysurus vachellii</name>
    <name type="common">Darkbarbel catfish</name>
    <name type="synonym">Pelteobagrus vachellii</name>
    <dbReference type="NCBI Taxonomy" id="175792"/>
    <lineage>
        <taxon>Eukaryota</taxon>
        <taxon>Metazoa</taxon>
        <taxon>Chordata</taxon>
        <taxon>Craniata</taxon>
        <taxon>Vertebrata</taxon>
        <taxon>Euteleostomi</taxon>
        <taxon>Actinopterygii</taxon>
        <taxon>Neopterygii</taxon>
        <taxon>Teleostei</taxon>
        <taxon>Ostariophysi</taxon>
        <taxon>Siluriformes</taxon>
        <taxon>Bagridae</taxon>
        <taxon>Tachysurus</taxon>
    </lineage>
</organism>
<gene>
    <name evidence="6" type="ORF">Q7C36_019621</name>
</gene>
<comment type="caution">
    <text evidence="6">The sequence shown here is derived from an EMBL/GenBank/DDBJ whole genome shotgun (WGS) entry which is preliminary data.</text>
</comment>
<proteinExistence type="predicted"/>
<evidence type="ECO:0000256" key="4">
    <source>
        <dbReference type="ARBA" id="ARBA00023136"/>
    </source>
</evidence>
<evidence type="ECO:0000313" key="6">
    <source>
        <dbReference type="EMBL" id="KAK2823021.1"/>
    </source>
</evidence>
<dbReference type="Proteomes" id="UP001187315">
    <property type="component" value="Unassembled WGS sequence"/>
</dbReference>
<dbReference type="Gene3D" id="2.60.40.1170">
    <property type="entry name" value="Mu homology domain, subdomain B"/>
    <property type="match status" value="2"/>
</dbReference>
<name>A0AA88RWS7_TACVA</name>
<keyword evidence="2" id="KW-0813">Transport</keyword>
<evidence type="ECO:0000259" key="5">
    <source>
        <dbReference type="PROSITE" id="PS51072"/>
    </source>
</evidence>
<comment type="subcellular location">
    <subcellularLocation>
        <location evidence="1">Endomembrane system</location>
    </subcellularLocation>
</comment>
<dbReference type="GO" id="GO:0030131">
    <property type="term" value="C:clathrin adaptor complex"/>
    <property type="evidence" value="ECO:0007669"/>
    <property type="project" value="InterPro"/>
</dbReference>
<dbReference type="Pfam" id="PF00928">
    <property type="entry name" value="Adap_comp_sub"/>
    <property type="match status" value="1"/>
</dbReference>
<dbReference type="InterPro" id="IPR050431">
    <property type="entry name" value="Adaptor_comp_med_subunit"/>
</dbReference>
<dbReference type="InterPro" id="IPR028565">
    <property type="entry name" value="MHD"/>
</dbReference>
<keyword evidence="3" id="KW-0653">Protein transport</keyword>
<feature type="domain" description="MHD" evidence="5">
    <location>
        <begin position="10"/>
        <end position="253"/>
    </location>
</feature>
<dbReference type="GO" id="GO:0006886">
    <property type="term" value="P:intracellular protein transport"/>
    <property type="evidence" value="ECO:0007669"/>
    <property type="project" value="InterPro"/>
</dbReference>
<dbReference type="EMBL" id="JAVHJS010000021">
    <property type="protein sequence ID" value="KAK2823021.1"/>
    <property type="molecule type" value="Genomic_DNA"/>
</dbReference>
<dbReference type="InterPro" id="IPR001392">
    <property type="entry name" value="Clathrin_mu"/>
</dbReference>
<evidence type="ECO:0000256" key="1">
    <source>
        <dbReference type="ARBA" id="ARBA00004308"/>
    </source>
</evidence>
<keyword evidence="7" id="KW-1185">Reference proteome</keyword>
<evidence type="ECO:0000313" key="7">
    <source>
        <dbReference type="Proteomes" id="UP001187315"/>
    </source>
</evidence>
<keyword evidence="4" id="KW-0472">Membrane</keyword>
<evidence type="ECO:0000256" key="2">
    <source>
        <dbReference type="ARBA" id="ARBA00022448"/>
    </source>
</evidence>
<reference evidence="6" key="1">
    <citation type="submission" date="2023-08" db="EMBL/GenBank/DDBJ databases">
        <title>Pelteobagrus vachellii genome.</title>
        <authorList>
            <person name="Liu H."/>
        </authorList>
    </citation>
    <scope>NUCLEOTIDE SEQUENCE</scope>
    <source>
        <strain evidence="6">PRFRI_2022a</strain>
        <tissue evidence="6">Muscle</tissue>
    </source>
</reference>
<sequence>MTSHSGEGGKNEIFVDVVERLSVVIGSNWKCFLPSCSSLNEEFSIGKSQLRGLRGRLCVWTSAVFIRLVKHSMSFDTYRILKICPSQGEQTLMQYQLCDELPCPPPFRLFPTVEKDYGSRLLIFLKLRCDLPPNSAAINVSVTIPVPKCSLSLSQELSSPDQTAELRPKHKSIVWEIPRFPGGAQLSALFKVEVPSFSSASLLEVGPVSMSFELPKHTCTGLQVRFVRLSPNQQGLSHRWVRYVTHSESYTIRI</sequence>
<dbReference type="SUPFAM" id="SSF49447">
    <property type="entry name" value="Second domain of Mu2 adaptin subunit (ap50) of ap2 adaptor"/>
    <property type="match status" value="1"/>
</dbReference>
<dbReference type="GO" id="GO:0012505">
    <property type="term" value="C:endomembrane system"/>
    <property type="evidence" value="ECO:0007669"/>
    <property type="project" value="UniProtKB-SubCell"/>
</dbReference>
<dbReference type="InterPro" id="IPR036168">
    <property type="entry name" value="AP2_Mu_C_sf"/>
</dbReference>
<dbReference type="PROSITE" id="PS51072">
    <property type="entry name" value="MHD"/>
    <property type="match status" value="1"/>
</dbReference>
<dbReference type="AlphaFoldDB" id="A0AA88RWS7"/>
<dbReference type="GO" id="GO:0016192">
    <property type="term" value="P:vesicle-mediated transport"/>
    <property type="evidence" value="ECO:0007669"/>
    <property type="project" value="InterPro"/>
</dbReference>
<dbReference type="PANTHER" id="PTHR10529">
    <property type="entry name" value="AP COMPLEX SUBUNIT MU"/>
    <property type="match status" value="1"/>
</dbReference>
<dbReference type="PRINTS" id="PR00314">
    <property type="entry name" value="CLATHRINADPT"/>
</dbReference>
<evidence type="ECO:0000256" key="3">
    <source>
        <dbReference type="ARBA" id="ARBA00022927"/>
    </source>
</evidence>
<accession>A0AA88RWS7</accession>